<evidence type="ECO:0000256" key="14">
    <source>
        <dbReference type="ARBA" id="ARBA00022909"/>
    </source>
</evidence>
<keyword evidence="10 16" id="KW-0547">Nucleotide-binding</keyword>
<dbReference type="GO" id="GO:0003848">
    <property type="term" value="F:2-amino-4-hydroxy-6-hydroxymethyldihydropteridine diphosphokinase activity"/>
    <property type="evidence" value="ECO:0007669"/>
    <property type="project" value="UniProtKB-UniRule"/>
</dbReference>
<dbReference type="PROSITE" id="PS00792">
    <property type="entry name" value="DHPS_1"/>
    <property type="match status" value="1"/>
</dbReference>
<dbReference type="GO" id="GO:0016301">
    <property type="term" value="F:kinase activity"/>
    <property type="evidence" value="ECO:0007669"/>
    <property type="project" value="UniProtKB-UniRule"/>
</dbReference>
<dbReference type="Gene3D" id="3.30.70.560">
    <property type="entry name" value="7,8-Dihydro-6-hydroxymethylpterin-pyrophosphokinase HPPK"/>
    <property type="match status" value="1"/>
</dbReference>
<evidence type="ECO:0000256" key="1">
    <source>
        <dbReference type="ARBA" id="ARBA00000012"/>
    </source>
</evidence>
<keyword evidence="15" id="KW-0511">Multifunctional enzyme</keyword>
<evidence type="ECO:0000313" key="18">
    <source>
        <dbReference type="EMBL" id="CAH2351182.1"/>
    </source>
</evidence>
<dbReference type="SUPFAM" id="SSF55083">
    <property type="entry name" value="6-hydroxymethyl-7,8-dihydropterin pyrophosphokinase, HPPK"/>
    <property type="match status" value="1"/>
</dbReference>
<dbReference type="PANTHER" id="PTHR20941:SF1">
    <property type="entry name" value="FOLIC ACID SYNTHESIS PROTEIN FOL1"/>
    <property type="match status" value="1"/>
</dbReference>
<comment type="pathway">
    <text evidence="4">Cofactor biosynthesis; tetrahydrofolate biosynthesis; 7,8-dihydrofolate from 2-amino-4-hydroxy-6-hydroxymethyl-7,8-dihydropteridine diphosphate and 4-aminobenzoate: step 1/2.</text>
</comment>
<dbReference type="Pfam" id="PF00809">
    <property type="entry name" value="Pterin_bind"/>
    <property type="match status" value="1"/>
</dbReference>
<comment type="similarity">
    <text evidence="6 16">In the N-terminal section; belongs to the DHNA family.</text>
</comment>
<dbReference type="EMBL" id="CAKXYY010000003">
    <property type="protein sequence ID" value="CAH2351182.1"/>
    <property type="molecule type" value="Genomic_DNA"/>
</dbReference>
<dbReference type="PIRSF" id="PIRSF000741">
    <property type="entry name" value="Folic_acid_synth"/>
    <property type="match status" value="1"/>
</dbReference>
<keyword evidence="11 16" id="KW-0418">Kinase</keyword>
<comment type="similarity">
    <text evidence="16">In the central section; belongs to the HPPK family.</text>
</comment>
<reference evidence="18" key="1">
    <citation type="submission" date="2022-03" db="EMBL/GenBank/DDBJ databases">
        <authorList>
            <person name="Legras J.-L."/>
            <person name="Devillers H."/>
            <person name="Grondin C."/>
        </authorList>
    </citation>
    <scope>NUCLEOTIDE SEQUENCE</scope>
    <source>
        <strain evidence="18">CLIB 1423</strain>
    </source>
</reference>
<dbReference type="OrthoDB" id="615426at2759"/>
<dbReference type="InterPro" id="IPR043133">
    <property type="entry name" value="GTP-CH-I_C/QueF"/>
</dbReference>
<comment type="catalytic activity">
    <reaction evidence="2">
        <text>6-hydroxymethyl-7,8-dihydropterin + ATP = (7,8-dihydropterin-6-yl)methyl diphosphate + AMP + H(+)</text>
        <dbReference type="Rhea" id="RHEA:11412"/>
        <dbReference type="ChEBI" id="CHEBI:15378"/>
        <dbReference type="ChEBI" id="CHEBI:30616"/>
        <dbReference type="ChEBI" id="CHEBI:44841"/>
        <dbReference type="ChEBI" id="CHEBI:72950"/>
        <dbReference type="ChEBI" id="CHEBI:456215"/>
        <dbReference type="EC" id="2.7.6.3"/>
    </reaction>
</comment>
<evidence type="ECO:0000256" key="13">
    <source>
        <dbReference type="ARBA" id="ARBA00022842"/>
    </source>
</evidence>
<dbReference type="SMART" id="SM00905">
    <property type="entry name" value="FolB"/>
    <property type="match status" value="2"/>
</dbReference>
<comment type="similarity">
    <text evidence="7 16">In the C-terminal section; belongs to the DHPS family.</text>
</comment>
<evidence type="ECO:0000256" key="6">
    <source>
        <dbReference type="ARBA" id="ARBA00009640"/>
    </source>
</evidence>
<comment type="catalytic activity">
    <reaction evidence="1">
        <text>(7,8-dihydropterin-6-yl)methyl diphosphate + 4-aminobenzoate = 7,8-dihydropteroate + diphosphate</text>
        <dbReference type="Rhea" id="RHEA:19949"/>
        <dbReference type="ChEBI" id="CHEBI:17836"/>
        <dbReference type="ChEBI" id="CHEBI:17839"/>
        <dbReference type="ChEBI" id="CHEBI:33019"/>
        <dbReference type="ChEBI" id="CHEBI:72950"/>
        <dbReference type="EC" id="2.5.1.15"/>
    </reaction>
</comment>
<evidence type="ECO:0000256" key="2">
    <source>
        <dbReference type="ARBA" id="ARBA00000198"/>
    </source>
</evidence>
<keyword evidence="13 16" id="KW-0460">Magnesium</keyword>
<dbReference type="InterPro" id="IPR006390">
    <property type="entry name" value="DHP_synth_dom"/>
</dbReference>
<dbReference type="NCBIfam" id="TIGR01496">
    <property type="entry name" value="DHPS"/>
    <property type="match status" value="1"/>
</dbReference>
<feature type="domain" description="Pterin-binding" evidence="17">
    <location>
        <begin position="477"/>
        <end position="790"/>
    </location>
</feature>
<dbReference type="InterPro" id="IPR000550">
    <property type="entry name" value="Hppk"/>
</dbReference>
<keyword evidence="19" id="KW-1185">Reference proteome</keyword>
<evidence type="ECO:0000313" key="19">
    <source>
        <dbReference type="Proteomes" id="UP000837801"/>
    </source>
</evidence>
<dbReference type="Gene3D" id="3.20.20.20">
    <property type="entry name" value="Dihydropteroate synthase-like"/>
    <property type="match status" value="1"/>
</dbReference>
<name>A0A9P0QMA5_9ASCO</name>
<dbReference type="GO" id="GO:0046872">
    <property type="term" value="F:metal ion binding"/>
    <property type="evidence" value="ECO:0007669"/>
    <property type="project" value="UniProtKB-UniRule"/>
</dbReference>
<dbReference type="FunFam" id="3.20.20.20:FF:000014">
    <property type="entry name" value="Folic acid synthesis protein fol1"/>
    <property type="match status" value="1"/>
</dbReference>
<keyword evidence="14 16" id="KW-0289">Folate biosynthesis</keyword>
<evidence type="ECO:0000256" key="7">
    <source>
        <dbReference type="ARBA" id="ARBA00009951"/>
    </source>
</evidence>
<dbReference type="AlphaFoldDB" id="A0A9P0QMA5"/>
<dbReference type="PROSITE" id="PS00794">
    <property type="entry name" value="HPPK"/>
    <property type="match status" value="1"/>
</dbReference>
<dbReference type="CDD" id="cd00739">
    <property type="entry name" value="DHPS"/>
    <property type="match status" value="1"/>
</dbReference>
<dbReference type="InterPro" id="IPR016261">
    <property type="entry name" value="Folic_acid_synth"/>
</dbReference>
<proteinExistence type="inferred from homology"/>
<comment type="function">
    <text evidence="16">Catalyzes three sequential steps of tetrahydrofolate biosynthesis.</text>
</comment>
<dbReference type="Pfam" id="PF01288">
    <property type="entry name" value="HPPK"/>
    <property type="match status" value="1"/>
</dbReference>
<keyword evidence="8 16" id="KW-0808">Transferase</keyword>
<dbReference type="SUPFAM" id="SSF51717">
    <property type="entry name" value="Dihydropteroate synthetase-like"/>
    <property type="match status" value="1"/>
</dbReference>
<comment type="pathway">
    <text evidence="5">Cofactor biosynthesis; tetrahydrofolate biosynthesis; 2-amino-4-hydroxy-6-hydroxymethyl-7,8-dihydropteridine diphosphate from 7,8-dihydroneopterin triphosphate: step 4/4.</text>
</comment>
<dbReference type="InterPro" id="IPR000489">
    <property type="entry name" value="Pterin-binding_dom"/>
</dbReference>
<evidence type="ECO:0000256" key="9">
    <source>
        <dbReference type="ARBA" id="ARBA00022723"/>
    </source>
</evidence>
<keyword evidence="9 16" id="KW-0479">Metal-binding</keyword>
<dbReference type="Pfam" id="PF02152">
    <property type="entry name" value="FolB"/>
    <property type="match status" value="2"/>
</dbReference>
<evidence type="ECO:0000256" key="10">
    <source>
        <dbReference type="ARBA" id="ARBA00022741"/>
    </source>
</evidence>
<dbReference type="InterPro" id="IPR011005">
    <property type="entry name" value="Dihydropteroate_synth-like_sf"/>
</dbReference>
<dbReference type="NCBIfam" id="TIGR01498">
    <property type="entry name" value="folK"/>
    <property type="match status" value="1"/>
</dbReference>
<keyword evidence="16" id="KW-0456">Lyase</keyword>
<keyword evidence="12 16" id="KW-0067">ATP-binding</keyword>
<evidence type="ECO:0000256" key="11">
    <source>
        <dbReference type="ARBA" id="ARBA00022777"/>
    </source>
</evidence>
<dbReference type="GO" id="GO:0005524">
    <property type="term" value="F:ATP binding"/>
    <property type="evidence" value="ECO:0007669"/>
    <property type="project" value="UniProtKB-UniRule"/>
</dbReference>
<dbReference type="GO" id="GO:0004156">
    <property type="term" value="F:dihydropteroate synthase activity"/>
    <property type="evidence" value="ECO:0007669"/>
    <property type="project" value="UniProtKB-UniRule"/>
</dbReference>
<dbReference type="InterPro" id="IPR045031">
    <property type="entry name" value="DHP_synth-like"/>
</dbReference>
<evidence type="ECO:0000256" key="3">
    <source>
        <dbReference type="ARBA" id="ARBA00001946"/>
    </source>
</evidence>
<dbReference type="Proteomes" id="UP000837801">
    <property type="component" value="Unassembled WGS sequence"/>
</dbReference>
<evidence type="ECO:0000256" key="15">
    <source>
        <dbReference type="ARBA" id="ARBA00023268"/>
    </source>
</evidence>
<dbReference type="GO" id="GO:0004150">
    <property type="term" value="F:dihydroneopterin aldolase activity"/>
    <property type="evidence" value="ECO:0007669"/>
    <property type="project" value="UniProtKB-UniRule"/>
</dbReference>
<evidence type="ECO:0000256" key="4">
    <source>
        <dbReference type="ARBA" id="ARBA00004763"/>
    </source>
</evidence>
<evidence type="ECO:0000259" key="17">
    <source>
        <dbReference type="PROSITE" id="PS50972"/>
    </source>
</evidence>
<gene>
    <name evidence="18" type="ORF">CLIB1423_03S00804</name>
</gene>
<dbReference type="InterPro" id="IPR006157">
    <property type="entry name" value="FolB_dom"/>
</dbReference>
<comment type="caution">
    <text evidence="18">The sequence shown here is derived from an EMBL/GenBank/DDBJ whole genome shotgun (WGS) entry which is preliminary data.</text>
</comment>
<organism evidence="18 19">
    <name type="scientific">[Candida] railenensis</name>
    <dbReference type="NCBI Taxonomy" id="45579"/>
    <lineage>
        <taxon>Eukaryota</taxon>
        <taxon>Fungi</taxon>
        <taxon>Dikarya</taxon>
        <taxon>Ascomycota</taxon>
        <taxon>Saccharomycotina</taxon>
        <taxon>Pichiomycetes</taxon>
        <taxon>Debaryomycetaceae</taxon>
        <taxon>Kurtzmaniella</taxon>
    </lineage>
</organism>
<accession>A0A9P0QMA5</accession>
<evidence type="ECO:0000256" key="5">
    <source>
        <dbReference type="ARBA" id="ARBA00005051"/>
    </source>
</evidence>
<protein>
    <recommendedName>
        <fullName evidence="16">Folic acid synthesis protein fol1</fullName>
    </recommendedName>
</protein>
<dbReference type="CDD" id="cd00483">
    <property type="entry name" value="HPPK"/>
    <property type="match status" value="1"/>
</dbReference>
<dbReference type="SUPFAM" id="SSF55620">
    <property type="entry name" value="Tetrahydrobiopterin biosynthesis enzymes-like"/>
    <property type="match status" value="2"/>
</dbReference>
<dbReference type="PROSITE" id="PS00793">
    <property type="entry name" value="DHPS_2"/>
    <property type="match status" value="1"/>
</dbReference>
<dbReference type="Gene3D" id="3.30.1130.10">
    <property type="match status" value="2"/>
</dbReference>
<dbReference type="GO" id="GO:0046654">
    <property type="term" value="P:tetrahydrofolate biosynthetic process"/>
    <property type="evidence" value="ECO:0007669"/>
    <property type="project" value="UniProtKB-UniRule"/>
</dbReference>
<evidence type="ECO:0000256" key="16">
    <source>
        <dbReference type="PIRNR" id="PIRNR000741"/>
    </source>
</evidence>
<dbReference type="GO" id="GO:0005740">
    <property type="term" value="C:mitochondrial envelope"/>
    <property type="evidence" value="ECO:0007669"/>
    <property type="project" value="TreeGrafter"/>
</dbReference>
<evidence type="ECO:0000256" key="12">
    <source>
        <dbReference type="ARBA" id="ARBA00022840"/>
    </source>
</evidence>
<evidence type="ECO:0000256" key="8">
    <source>
        <dbReference type="ARBA" id="ARBA00022679"/>
    </source>
</evidence>
<comment type="cofactor">
    <cofactor evidence="3 16">
        <name>Mg(2+)</name>
        <dbReference type="ChEBI" id="CHEBI:18420"/>
    </cofactor>
</comment>
<sequence length="800" mass="89109">MFKDSVFINNLAATAITGKDAWNRPTPQPLTISVDLKTDFHNASLTDNLKYSLNYAVISRSISEYMKQNEHRNFKSLANIGESISEVLGKTNSNNEINYDATISVKSEKSEIRADSVEFVLNRKRDGEPIVGISDQYKVNKLRLLTIIGVFTFERLQRQIVDVDLTIDLAKSGGSDIIYIHQVIDDIVQYVESSNFKTVETLVMKIGQLALQGRSDQIRNVSVKVTKPNAITYTDGVGVTSDMTPSSFQNVEPISATLKAPGQHNSSAFNLFTTEVDSHVDKSKEHIAYVAFGSNVGDQVGNINKAIDLLKSNGVSVVSTSSMYISKPMYVKNQADFYNGVLKISFRNLSPHELLELLKKIEYDEMARTKEFDNGPRSIDLDILLYDDIVLTSVDLNIPHISMLERTFVLQPLCELIVPDFLHPVSAEPIHNHLAQLLNSGANDESVQESDKLLQIIPIPNRNDVLKFDQLNFQSKTIIMGILNITPDSFSDAGQNYDIPEEEVCKRALKMVEDGATILDIGGVSTRPGSMEPTEEEEIDRVLPVVKAIRSHVDPDLSGAIISIDTYRSAVSEQCLLAGADIINDISMGTLDSKMFQVVAKYGCPYIMNHTRGTPKTMSKLTAYHSNTNEDIIEYCIDPRRGQIEDEAHLNTESKNLTNGVSRELALQMQKAFETGVKKWQIILDPGLGFAKTLPQNLMIIKHASFFKRYSVLINERGETPDLIKHSYLSFNGLSTLLGPSRKKFLGTICNEENASDRVISTGASIMACIEQNTDIVRVHDVKEMKKVCLTGDAIYRDIY</sequence>
<dbReference type="PANTHER" id="PTHR20941">
    <property type="entry name" value="FOLATE SYNTHESIS PROTEINS"/>
    <property type="match status" value="1"/>
</dbReference>
<dbReference type="InterPro" id="IPR035907">
    <property type="entry name" value="Hppk_sf"/>
</dbReference>
<dbReference type="NCBIfam" id="TIGR00526">
    <property type="entry name" value="folB_dom"/>
    <property type="match status" value="2"/>
</dbReference>
<dbReference type="GO" id="GO:0046656">
    <property type="term" value="P:folic acid biosynthetic process"/>
    <property type="evidence" value="ECO:0007669"/>
    <property type="project" value="UniProtKB-UniRule"/>
</dbReference>
<dbReference type="PROSITE" id="PS50972">
    <property type="entry name" value="PTERIN_BINDING"/>
    <property type="match status" value="1"/>
</dbReference>